<keyword evidence="4" id="KW-1185">Reference proteome</keyword>
<accession>A0ABQ4EGW4</accession>
<reference evidence="3 4" key="1">
    <citation type="submission" date="2021-01" db="EMBL/GenBank/DDBJ databases">
        <title>Whole genome shotgun sequence of Plantactinospora mayteni NBRC 109088.</title>
        <authorList>
            <person name="Komaki H."/>
            <person name="Tamura T."/>
        </authorList>
    </citation>
    <scope>NUCLEOTIDE SEQUENCE [LARGE SCALE GENOMIC DNA]</scope>
    <source>
        <strain evidence="3 4">NBRC 109088</strain>
    </source>
</reference>
<evidence type="ECO:0000313" key="4">
    <source>
        <dbReference type="Proteomes" id="UP000621500"/>
    </source>
</evidence>
<protein>
    <submittedName>
        <fullName evidence="3">Short chain dehydrogenase</fullName>
    </submittedName>
</protein>
<gene>
    <name evidence="3" type="ORF">Pma05_05390</name>
</gene>
<evidence type="ECO:0000256" key="1">
    <source>
        <dbReference type="ARBA" id="ARBA00006484"/>
    </source>
</evidence>
<proteinExistence type="inferred from homology"/>
<sequence>MDVPGAAVQPENTPLEAWNPFVNVEELPMGRRQPDNLVPDLSGKVALVTGASDGVGLGLATRLAGAGAEVIMPVRNPRKGEAAVAKIRERYPRAVVSLRDLDLSSLRSVAALGAALLGDNRPIHILLNNAGVMTPPDRQITADGFELQFGTNHLGHFALVSHLLPLLRAGHARVTSQLSIAANRRGINWDDLNWEESYDGFHAYSQSKIAFGMFGLELDRRSRAAGWGITSNISHPGVAATNLLQARPEVGRAQATSGGRLIRALGSRGILFGTPETAMLPALYAATSPDARGGRFYGPSGFQHLSGAPAEQTLYSRLRSEVDAQRVWHISENLTHATFPPAPAITDPTKSF</sequence>
<organism evidence="3 4">
    <name type="scientific">Plantactinospora mayteni</name>
    <dbReference type="NCBI Taxonomy" id="566021"/>
    <lineage>
        <taxon>Bacteria</taxon>
        <taxon>Bacillati</taxon>
        <taxon>Actinomycetota</taxon>
        <taxon>Actinomycetes</taxon>
        <taxon>Micromonosporales</taxon>
        <taxon>Micromonosporaceae</taxon>
        <taxon>Plantactinospora</taxon>
    </lineage>
</organism>
<dbReference type="Proteomes" id="UP000621500">
    <property type="component" value="Unassembled WGS sequence"/>
</dbReference>
<dbReference type="Gene3D" id="3.40.50.720">
    <property type="entry name" value="NAD(P)-binding Rossmann-like Domain"/>
    <property type="match status" value="1"/>
</dbReference>
<evidence type="ECO:0000313" key="3">
    <source>
        <dbReference type="EMBL" id="GIG93966.1"/>
    </source>
</evidence>
<dbReference type="NCBIfam" id="NF004513">
    <property type="entry name" value="PRK05854.1"/>
    <property type="match status" value="1"/>
</dbReference>
<name>A0ABQ4EGW4_9ACTN</name>
<dbReference type="InterPro" id="IPR036291">
    <property type="entry name" value="NAD(P)-bd_dom_sf"/>
</dbReference>
<dbReference type="PRINTS" id="PR00081">
    <property type="entry name" value="GDHRDH"/>
</dbReference>
<dbReference type="InterPro" id="IPR002347">
    <property type="entry name" value="SDR_fam"/>
</dbReference>
<comment type="caution">
    <text evidence="3">The sequence shown here is derived from an EMBL/GenBank/DDBJ whole genome shotgun (WGS) entry which is preliminary data.</text>
</comment>
<dbReference type="SUPFAM" id="SSF51735">
    <property type="entry name" value="NAD(P)-binding Rossmann-fold domains"/>
    <property type="match status" value="1"/>
</dbReference>
<evidence type="ECO:0000256" key="2">
    <source>
        <dbReference type="ARBA" id="ARBA00023002"/>
    </source>
</evidence>
<dbReference type="Pfam" id="PF00106">
    <property type="entry name" value="adh_short"/>
    <property type="match status" value="1"/>
</dbReference>
<dbReference type="PANTHER" id="PTHR24320">
    <property type="entry name" value="RETINOL DEHYDROGENASE"/>
    <property type="match status" value="1"/>
</dbReference>
<dbReference type="NCBIfam" id="NF004846">
    <property type="entry name" value="PRK06197.1"/>
    <property type="match status" value="1"/>
</dbReference>
<keyword evidence="2" id="KW-0560">Oxidoreductase</keyword>
<dbReference type="EMBL" id="BONX01000003">
    <property type="protein sequence ID" value="GIG93966.1"/>
    <property type="molecule type" value="Genomic_DNA"/>
</dbReference>
<dbReference type="PANTHER" id="PTHR24320:SF148">
    <property type="entry name" value="NAD(P)-BINDING ROSSMANN-FOLD SUPERFAMILY PROTEIN"/>
    <property type="match status" value="1"/>
</dbReference>
<comment type="similarity">
    <text evidence="1">Belongs to the short-chain dehydrogenases/reductases (SDR) family.</text>
</comment>